<reference evidence="2" key="1">
    <citation type="submission" date="2022-12" db="EMBL/GenBank/DDBJ databases">
        <authorList>
            <person name="Ruckert C."/>
            <person name="Busche T."/>
            <person name="Kalinowski J."/>
            <person name="Wittmann C."/>
        </authorList>
    </citation>
    <scope>NUCLEOTIDE SEQUENCE</scope>
    <source>
        <strain evidence="2">DSM 40467</strain>
    </source>
</reference>
<evidence type="ECO:0000313" key="2">
    <source>
        <dbReference type="EMBL" id="WAZ19598.1"/>
    </source>
</evidence>
<sequence>MTPGLPDPVRAALATTFRLDRVLRVEPVARPGRMAESARVWIRETDGTGRTVFAKWPSRHARIRRMARQSGAYQREVMFYRDLAGDCGPSVPRMHHASHDPGTDAFVLLLEDLGGARPGDDAHSTVTDVRRALRTVAGLHARWAAGVDGVPWLPDWHGPRVRRYARFELDRIARAAARGRLMQGHRLLPLLAELSEGLDEFFARAARGAGTVVHGDLHMDQVLLPASPDAVLVDWQLVQRGNAGLDVARLIVMGLPPEERRLHEAELLEVYRDSGGGSGLLDEYRAGIVWTAFMNTSYALSRGPETGTSALGEVLFGRVAAAAADHGLLNGQGVMR</sequence>
<dbReference type="Proteomes" id="UP001164439">
    <property type="component" value="Chromosome"/>
</dbReference>
<evidence type="ECO:0000313" key="3">
    <source>
        <dbReference type="Proteomes" id="UP001164439"/>
    </source>
</evidence>
<dbReference type="InterPro" id="IPR002575">
    <property type="entry name" value="Aminoglycoside_PTrfase"/>
</dbReference>
<dbReference type="RefSeq" id="WP_269657288.1">
    <property type="nucleotide sequence ID" value="NZ_CP114413.1"/>
</dbReference>
<organism evidence="2 3">
    <name type="scientific">Streptomyces cinnabarinus</name>
    <dbReference type="NCBI Taxonomy" id="67287"/>
    <lineage>
        <taxon>Bacteria</taxon>
        <taxon>Bacillati</taxon>
        <taxon>Actinomycetota</taxon>
        <taxon>Actinomycetes</taxon>
        <taxon>Kitasatosporales</taxon>
        <taxon>Streptomycetaceae</taxon>
        <taxon>Streptomyces</taxon>
    </lineage>
</organism>
<accession>A0ABY7K627</accession>
<dbReference type="SUPFAM" id="SSF56112">
    <property type="entry name" value="Protein kinase-like (PK-like)"/>
    <property type="match status" value="1"/>
</dbReference>
<protein>
    <submittedName>
        <fullName evidence="2">Ecdysteroid 22-kinase family protein</fullName>
    </submittedName>
</protein>
<dbReference type="PANTHER" id="PTHR23020">
    <property type="entry name" value="UNCHARACTERIZED NUCLEAR HORMONE RECEPTOR-RELATED"/>
    <property type="match status" value="1"/>
</dbReference>
<gene>
    <name evidence="2" type="ORF">STRCI_000659</name>
</gene>
<dbReference type="Pfam" id="PF01636">
    <property type="entry name" value="APH"/>
    <property type="match status" value="1"/>
</dbReference>
<dbReference type="PANTHER" id="PTHR23020:SF41">
    <property type="entry name" value="AMINOGLYCOSIDE PHOSPHOTRANSFERASE DOMAIN-CONTAINING PROTEIN"/>
    <property type="match status" value="1"/>
</dbReference>
<dbReference type="EMBL" id="CP114413">
    <property type="protein sequence ID" value="WAZ19598.1"/>
    <property type="molecule type" value="Genomic_DNA"/>
</dbReference>
<dbReference type="SMART" id="SM00587">
    <property type="entry name" value="CHK"/>
    <property type="match status" value="1"/>
</dbReference>
<dbReference type="InterPro" id="IPR011009">
    <property type="entry name" value="Kinase-like_dom_sf"/>
</dbReference>
<keyword evidence="3" id="KW-1185">Reference proteome</keyword>
<name>A0ABY7K627_9ACTN</name>
<feature type="domain" description="CHK kinase-like" evidence="1">
    <location>
        <begin position="108"/>
        <end position="286"/>
    </location>
</feature>
<proteinExistence type="predicted"/>
<evidence type="ECO:0000259" key="1">
    <source>
        <dbReference type="SMART" id="SM00587"/>
    </source>
</evidence>
<dbReference type="InterPro" id="IPR015897">
    <property type="entry name" value="CHK_kinase-like"/>
</dbReference>
<dbReference type="InterPro" id="IPR052961">
    <property type="entry name" value="Oxido-Kinase-like_Enzymes"/>
</dbReference>
<dbReference type="Gene3D" id="3.90.1200.10">
    <property type="match status" value="1"/>
</dbReference>